<sequence length="203" mass="22672">PYLVLLPPEDKIPDLDKLPFEQPPTPPPTTPACTLMGHCITLAANPPYFNGNKSKYMGSVDLCTTYIGAYQSEFSQDKTKILFILSYLRNKAGTSCAASRWVMNWKQRNFKGPKGIKAGVTSMTFMEELQRAFGDTTQNKLLLLNLWLCTRANNPSSKIASRLYNTGIPLPKAYGAFKDWCINIEPNALRDQLCKVSYGHSTP</sequence>
<proteinExistence type="predicted"/>
<evidence type="ECO:0000313" key="2">
    <source>
        <dbReference type="Proteomes" id="UP001295794"/>
    </source>
</evidence>
<keyword evidence="2" id="KW-1185">Reference proteome</keyword>
<organism evidence="1 2">
    <name type="scientific">Mycena citricolor</name>
    <dbReference type="NCBI Taxonomy" id="2018698"/>
    <lineage>
        <taxon>Eukaryota</taxon>
        <taxon>Fungi</taxon>
        <taxon>Dikarya</taxon>
        <taxon>Basidiomycota</taxon>
        <taxon>Agaricomycotina</taxon>
        <taxon>Agaricomycetes</taxon>
        <taxon>Agaricomycetidae</taxon>
        <taxon>Agaricales</taxon>
        <taxon>Marasmiineae</taxon>
        <taxon>Mycenaceae</taxon>
        <taxon>Mycena</taxon>
    </lineage>
</organism>
<accession>A0AAD2JUB4</accession>
<name>A0AAD2JUB4_9AGAR</name>
<dbReference type="Proteomes" id="UP001295794">
    <property type="component" value="Unassembled WGS sequence"/>
</dbReference>
<gene>
    <name evidence="1" type="ORF">MYCIT1_LOCUS998</name>
</gene>
<protein>
    <submittedName>
        <fullName evidence="1">Uncharacterized protein</fullName>
    </submittedName>
</protein>
<comment type="caution">
    <text evidence="1">The sequence shown here is derived from an EMBL/GenBank/DDBJ whole genome shotgun (WGS) entry which is preliminary data.</text>
</comment>
<feature type="non-terminal residue" evidence="1">
    <location>
        <position position="1"/>
    </location>
</feature>
<dbReference type="AlphaFoldDB" id="A0AAD2JUB4"/>
<evidence type="ECO:0000313" key="1">
    <source>
        <dbReference type="EMBL" id="CAK5262358.1"/>
    </source>
</evidence>
<reference evidence="1" key="1">
    <citation type="submission" date="2023-11" db="EMBL/GenBank/DDBJ databases">
        <authorList>
            <person name="De Vega J J."/>
            <person name="De Vega J J."/>
        </authorList>
    </citation>
    <scope>NUCLEOTIDE SEQUENCE</scope>
</reference>
<dbReference type="EMBL" id="CAVNYO010000014">
    <property type="protein sequence ID" value="CAK5262358.1"/>
    <property type="molecule type" value="Genomic_DNA"/>
</dbReference>